<comment type="caution">
    <text evidence="2">The sequence shown here is derived from an EMBL/GenBank/DDBJ whole genome shotgun (WGS) entry which is preliminary data.</text>
</comment>
<protein>
    <submittedName>
        <fullName evidence="2">Uncharacterized protein</fullName>
    </submittedName>
</protein>
<dbReference type="STRING" id="266128.ABB25_00130"/>
<sequence>MSKNSKAKRDTRKKQAGKRPFLRLNQREQVQNHAVLVDEQNQVVAAIGLQNRQWLLAIGGQTMGSAENPVPMLAMLQHLANVQKAEGRTVTLETSPALQQIVASLAEADGVSAEDYIGKLVAEFDQAKEAAEAEEAEEGEASEADEAIAVAEEVDETAPAAGKADQA</sequence>
<dbReference type="RefSeq" id="WP_057661923.1">
    <property type="nucleotide sequence ID" value="NZ_LDJH01000001.1"/>
</dbReference>
<dbReference type="PATRIC" id="fig|266128.3.peg.28"/>
<feature type="region of interest" description="Disordered" evidence="1">
    <location>
        <begin position="128"/>
        <end position="167"/>
    </location>
</feature>
<gene>
    <name evidence="2" type="ORF">ABB25_00130</name>
</gene>
<accession>A0A0R0C4Y0</accession>
<feature type="region of interest" description="Disordered" evidence="1">
    <location>
        <begin position="1"/>
        <end position="23"/>
    </location>
</feature>
<dbReference type="EMBL" id="LDJH01000001">
    <property type="protein sequence ID" value="KRG61038.1"/>
    <property type="molecule type" value="Genomic_DNA"/>
</dbReference>
<evidence type="ECO:0000256" key="1">
    <source>
        <dbReference type="SAM" id="MobiDB-lite"/>
    </source>
</evidence>
<evidence type="ECO:0000313" key="2">
    <source>
        <dbReference type="EMBL" id="KRG61038.1"/>
    </source>
</evidence>
<dbReference type="OrthoDB" id="6053713at2"/>
<name>A0A0R0C4Y0_9GAMM</name>
<feature type="compositionally biased region" description="Basic residues" evidence="1">
    <location>
        <begin position="1"/>
        <end position="21"/>
    </location>
</feature>
<reference evidence="2 3" key="1">
    <citation type="submission" date="2015-05" db="EMBL/GenBank/DDBJ databases">
        <title>Genome sequencing and analysis of members of genus Stenotrophomonas.</title>
        <authorList>
            <person name="Patil P.P."/>
            <person name="Midha S."/>
            <person name="Patil P.B."/>
        </authorList>
    </citation>
    <scope>NUCLEOTIDE SEQUENCE [LARGE SCALE GENOMIC DNA]</scope>
    <source>
        <strain evidence="2 3">DSM 17805</strain>
    </source>
</reference>
<dbReference type="AlphaFoldDB" id="A0A0R0C4Y0"/>
<organism evidence="2 3">
    <name type="scientific">Stenotrophomonas koreensis</name>
    <dbReference type="NCBI Taxonomy" id="266128"/>
    <lineage>
        <taxon>Bacteria</taxon>
        <taxon>Pseudomonadati</taxon>
        <taxon>Pseudomonadota</taxon>
        <taxon>Gammaproteobacteria</taxon>
        <taxon>Lysobacterales</taxon>
        <taxon>Lysobacteraceae</taxon>
        <taxon>Stenotrophomonas</taxon>
    </lineage>
</organism>
<proteinExistence type="predicted"/>
<dbReference type="Proteomes" id="UP000051254">
    <property type="component" value="Unassembled WGS sequence"/>
</dbReference>
<feature type="compositionally biased region" description="Acidic residues" evidence="1">
    <location>
        <begin position="132"/>
        <end position="156"/>
    </location>
</feature>
<keyword evidence="3" id="KW-1185">Reference proteome</keyword>
<evidence type="ECO:0000313" key="3">
    <source>
        <dbReference type="Proteomes" id="UP000051254"/>
    </source>
</evidence>